<keyword evidence="3" id="KW-0547">Nucleotide-binding</keyword>
<evidence type="ECO:0000259" key="9">
    <source>
        <dbReference type="PROSITE" id="PS50929"/>
    </source>
</evidence>
<evidence type="ECO:0000259" key="8">
    <source>
        <dbReference type="PROSITE" id="PS50893"/>
    </source>
</evidence>
<feature type="transmembrane region" description="Helical" evidence="7">
    <location>
        <begin position="235"/>
        <end position="254"/>
    </location>
</feature>
<dbReference type="RefSeq" id="WP_104523309.1">
    <property type="nucleotide sequence ID" value="NZ_NHRY01000276.1"/>
</dbReference>
<dbReference type="PANTHER" id="PTHR24221">
    <property type="entry name" value="ATP-BINDING CASSETTE SUB-FAMILY B"/>
    <property type="match status" value="1"/>
</dbReference>
<feature type="transmembrane region" description="Helical" evidence="7">
    <location>
        <begin position="152"/>
        <end position="173"/>
    </location>
</feature>
<dbReference type="InterPro" id="IPR039421">
    <property type="entry name" value="Type_1_exporter"/>
</dbReference>
<accession>A0A2S6MUA0</accession>
<evidence type="ECO:0000256" key="4">
    <source>
        <dbReference type="ARBA" id="ARBA00022840"/>
    </source>
</evidence>
<dbReference type="GO" id="GO:0005524">
    <property type="term" value="F:ATP binding"/>
    <property type="evidence" value="ECO:0007669"/>
    <property type="project" value="UniProtKB-KW"/>
</dbReference>
<dbReference type="Pfam" id="PF00664">
    <property type="entry name" value="ABC_membrane"/>
    <property type="match status" value="1"/>
</dbReference>
<feature type="transmembrane region" description="Helical" evidence="7">
    <location>
        <begin position="41"/>
        <end position="60"/>
    </location>
</feature>
<dbReference type="GO" id="GO:0045454">
    <property type="term" value="P:cell redox homeostasis"/>
    <property type="evidence" value="ECO:0007669"/>
    <property type="project" value="InterPro"/>
</dbReference>
<evidence type="ECO:0000313" key="10">
    <source>
        <dbReference type="EMBL" id="PPQ25937.1"/>
    </source>
</evidence>
<feature type="transmembrane region" description="Helical" evidence="7">
    <location>
        <begin position="260"/>
        <end position="278"/>
    </location>
</feature>
<feature type="transmembrane region" description="Helical" evidence="7">
    <location>
        <begin position="124"/>
        <end position="146"/>
    </location>
</feature>
<keyword evidence="6 7" id="KW-0472">Membrane</keyword>
<keyword evidence="11" id="KW-1185">Reference proteome</keyword>
<feature type="transmembrane region" description="Helical" evidence="7">
    <location>
        <begin position="7"/>
        <end position="29"/>
    </location>
</feature>
<dbReference type="SUPFAM" id="SSF52540">
    <property type="entry name" value="P-loop containing nucleoside triphosphate hydrolases"/>
    <property type="match status" value="1"/>
</dbReference>
<keyword evidence="5 7" id="KW-1133">Transmembrane helix</keyword>
<comment type="subcellular location">
    <subcellularLocation>
        <location evidence="1">Cell membrane</location>
        <topology evidence="1">Multi-pass membrane protein</topology>
    </subcellularLocation>
</comment>
<name>A0A2S6MUA0_RHOGL</name>
<feature type="domain" description="ABC transmembrane type-1" evidence="9">
    <location>
        <begin position="1"/>
        <end position="254"/>
    </location>
</feature>
<dbReference type="AlphaFoldDB" id="A0A2S6MUA0"/>
<dbReference type="InterPro" id="IPR027417">
    <property type="entry name" value="P-loop_NTPase"/>
</dbReference>
<dbReference type="SMART" id="SM00382">
    <property type="entry name" value="AAA"/>
    <property type="match status" value="1"/>
</dbReference>
<comment type="caution">
    <text evidence="10">The sequence shown here is derived from an EMBL/GenBank/DDBJ whole genome shotgun (WGS) entry which is preliminary data.</text>
</comment>
<organism evidence="10 11">
    <name type="scientific">Rhodopila globiformis</name>
    <name type="common">Rhodopseudomonas globiformis</name>
    <dbReference type="NCBI Taxonomy" id="1071"/>
    <lineage>
        <taxon>Bacteria</taxon>
        <taxon>Pseudomonadati</taxon>
        <taxon>Pseudomonadota</taxon>
        <taxon>Alphaproteobacteria</taxon>
        <taxon>Acetobacterales</taxon>
        <taxon>Acetobacteraceae</taxon>
        <taxon>Rhodopila</taxon>
    </lineage>
</organism>
<dbReference type="InterPro" id="IPR036640">
    <property type="entry name" value="ABC1_TM_sf"/>
</dbReference>
<dbReference type="Gene3D" id="3.40.50.300">
    <property type="entry name" value="P-loop containing nucleotide triphosphate hydrolases"/>
    <property type="match status" value="1"/>
</dbReference>
<dbReference type="PANTHER" id="PTHR24221:SF654">
    <property type="entry name" value="ATP-BINDING CASSETTE SUB-FAMILY B MEMBER 6"/>
    <property type="match status" value="1"/>
</dbReference>
<dbReference type="InterPro" id="IPR003439">
    <property type="entry name" value="ABC_transporter-like_ATP-bd"/>
</dbReference>
<dbReference type="Gene3D" id="1.20.1560.10">
    <property type="entry name" value="ABC transporter type 1, transmembrane domain"/>
    <property type="match status" value="1"/>
</dbReference>
<dbReference type="PROSITE" id="PS50929">
    <property type="entry name" value="ABC_TM1F"/>
    <property type="match status" value="1"/>
</dbReference>
<dbReference type="GO" id="GO:0016887">
    <property type="term" value="F:ATP hydrolysis activity"/>
    <property type="evidence" value="ECO:0007669"/>
    <property type="project" value="InterPro"/>
</dbReference>
<evidence type="ECO:0000256" key="7">
    <source>
        <dbReference type="SAM" id="Phobius"/>
    </source>
</evidence>
<dbReference type="GO" id="GO:0140359">
    <property type="term" value="F:ABC-type transporter activity"/>
    <property type="evidence" value="ECO:0007669"/>
    <property type="project" value="InterPro"/>
</dbReference>
<evidence type="ECO:0000256" key="6">
    <source>
        <dbReference type="ARBA" id="ARBA00023136"/>
    </source>
</evidence>
<evidence type="ECO:0000256" key="5">
    <source>
        <dbReference type="ARBA" id="ARBA00022989"/>
    </source>
</evidence>
<reference evidence="10 11" key="1">
    <citation type="journal article" date="2018" name="Arch. Microbiol.">
        <title>New insights into the metabolic potential of the phototrophic purple bacterium Rhodopila globiformis DSM 161(T) from its draft genome sequence and evidence for a vanadium-dependent nitrogenase.</title>
        <authorList>
            <person name="Imhoff J.F."/>
            <person name="Rahn T."/>
            <person name="Kunzel S."/>
            <person name="Neulinger S.C."/>
        </authorList>
    </citation>
    <scope>NUCLEOTIDE SEQUENCE [LARGE SCALE GENOMIC DNA]</scope>
    <source>
        <strain evidence="10 11">DSM 161</strain>
    </source>
</reference>
<dbReference type="SUPFAM" id="SSF90123">
    <property type="entry name" value="ABC transporter transmembrane region"/>
    <property type="match status" value="1"/>
</dbReference>
<evidence type="ECO:0000313" key="11">
    <source>
        <dbReference type="Proteomes" id="UP000239724"/>
    </source>
</evidence>
<dbReference type="Proteomes" id="UP000239724">
    <property type="component" value="Unassembled WGS sequence"/>
</dbReference>
<protein>
    <submittedName>
        <fullName evidence="10">Thiol reductant ABC exporter subunit CydC</fullName>
    </submittedName>
</protein>
<dbReference type="GO" id="GO:0034775">
    <property type="term" value="P:glutathione transmembrane transport"/>
    <property type="evidence" value="ECO:0007669"/>
    <property type="project" value="InterPro"/>
</dbReference>
<evidence type="ECO:0000256" key="2">
    <source>
        <dbReference type="ARBA" id="ARBA00022692"/>
    </source>
</evidence>
<keyword evidence="2 7" id="KW-0812">Transmembrane</keyword>
<feature type="domain" description="ABC transporter" evidence="8">
    <location>
        <begin position="323"/>
        <end position="541"/>
    </location>
</feature>
<dbReference type="GO" id="GO:0005886">
    <property type="term" value="C:plasma membrane"/>
    <property type="evidence" value="ECO:0007669"/>
    <property type="project" value="UniProtKB-SubCell"/>
</dbReference>
<keyword evidence="4" id="KW-0067">ATP-binding</keyword>
<dbReference type="Pfam" id="PF00005">
    <property type="entry name" value="ABC_tran"/>
    <property type="match status" value="1"/>
</dbReference>
<dbReference type="InterPro" id="IPR011527">
    <property type="entry name" value="ABC1_TM_dom"/>
</dbReference>
<evidence type="ECO:0000256" key="3">
    <source>
        <dbReference type="ARBA" id="ARBA00022741"/>
    </source>
</evidence>
<gene>
    <name evidence="10" type="ORF">CCS01_31500</name>
</gene>
<sequence length="541" mass="56211">MAPLTRILLIWGGQFIWLAIGVIISLAALEAGVGLMTVSGYAIGAAAAGVVTLPFVLRFLGVSRVVLRYLERVVTHSATFRALADLRVWFFQSLARTGAGGLGFRQAGDMLARLVGDVEALDGLYLRIILPLMGAMLLLPAIVLLIGHRSAALSIEVGVLFAIAAFVLPWIAARVSMRTGTGLAVEAGALRIAALDALTGLREVRAFAAEGRMLAAVQSKEAKLFAAQKAMAGRLALASAGAFLCAQLAVLAVLSEAGAHPAAAVAAAFLVVAAFEAISGLPRAGAAAGHAAAAAHRVMEAADAPVPVPDPADPVAMPERTTLRFEGVQFRWSPDRPLVFDGLTLEVPEGARVALLGPSGAGKSTLAALALKVVAPRSGQVTLGGTDIAFLPAALVRARIGWLGQTTHLFDDTIRANLLLARPDADEVSLWAALDSARIGDVVRALPDKLETWVGEGGTRFSGGQGRRLALARALLSPAPILILDEPCAGLDAETERAFLETLNDTAAGRTIILITHRLTGVERLDRIFRLSGGKAVAAAA</sequence>
<dbReference type="PROSITE" id="PS50893">
    <property type="entry name" value="ABC_TRANSPORTER_2"/>
    <property type="match status" value="1"/>
</dbReference>
<dbReference type="InterPro" id="IPR003593">
    <property type="entry name" value="AAA+_ATPase"/>
</dbReference>
<evidence type="ECO:0000256" key="1">
    <source>
        <dbReference type="ARBA" id="ARBA00004651"/>
    </source>
</evidence>
<dbReference type="InterPro" id="IPR014223">
    <property type="entry name" value="ABC_CydC/D"/>
</dbReference>
<dbReference type="NCBIfam" id="TIGR02868">
    <property type="entry name" value="CydC"/>
    <property type="match status" value="1"/>
</dbReference>
<dbReference type="EMBL" id="NHRY01000276">
    <property type="protein sequence ID" value="PPQ25937.1"/>
    <property type="molecule type" value="Genomic_DNA"/>
</dbReference>
<dbReference type="OrthoDB" id="5288404at2"/>
<proteinExistence type="predicted"/>